<evidence type="ECO:0000313" key="6">
    <source>
        <dbReference type="Proteomes" id="UP001432027"/>
    </source>
</evidence>
<dbReference type="AlphaFoldDB" id="A0AAV5TJJ3"/>
<evidence type="ECO:0008006" key="7">
    <source>
        <dbReference type="Google" id="ProtNLM"/>
    </source>
</evidence>
<feature type="non-terminal residue" evidence="5">
    <location>
        <position position="80"/>
    </location>
</feature>
<feature type="non-terminal residue" evidence="5">
    <location>
        <position position="1"/>
    </location>
</feature>
<dbReference type="GO" id="GO:0004497">
    <property type="term" value="F:monooxygenase activity"/>
    <property type="evidence" value="ECO:0007669"/>
    <property type="project" value="UniProtKB-KW"/>
</dbReference>
<dbReference type="PANTHER" id="PTHR24284">
    <property type="entry name" value="CYTOCHROME P450 FAMILY"/>
    <property type="match status" value="1"/>
</dbReference>
<comment type="similarity">
    <text evidence="1 4">Belongs to the cytochrome P450 family.</text>
</comment>
<keyword evidence="3 4" id="KW-0408">Iron</keyword>
<dbReference type="GO" id="GO:0005506">
    <property type="term" value="F:iron ion binding"/>
    <property type="evidence" value="ECO:0007669"/>
    <property type="project" value="InterPro"/>
</dbReference>
<keyword evidence="3 4" id="KW-0349">Heme</keyword>
<keyword evidence="6" id="KW-1185">Reference proteome</keyword>
<evidence type="ECO:0000256" key="3">
    <source>
        <dbReference type="PIRSR" id="PIRSR602401-1"/>
    </source>
</evidence>
<organism evidence="5 6">
    <name type="scientific">Pristionchus entomophagus</name>
    <dbReference type="NCBI Taxonomy" id="358040"/>
    <lineage>
        <taxon>Eukaryota</taxon>
        <taxon>Metazoa</taxon>
        <taxon>Ecdysozoa</taxon>
        <taxon>Nematoda</taxon>
        <taxon>Chromadorea</taxon>
        <taxon>Rhabditida</taxon>
        <taxon>Rhabditina</taxon>
        <taxon>Diplogasteromorpha</taxon>
        <taxon>Diplogasteroidea</taxon>
        <taxon>Neodiplogasteridae</taxon>
        <taxon>Pristionchus</taxon>
    </lineage>
</organism>
<evidence type="ECO:0000256" key="4">
    <source>
        <dbReference type="RuleBase" id="RU000461"/>
    </source>
</evidence>
<accession>A0AAV5TJJ3</accession>
<dbReference type="PRINTS" id="PR00463">
    <property type="entry name" value="EP450I"/>
</dbReference>
<dbReference type="InterPro" id="IPR036396">
    <property type="entry name" value="Cyt_P450_sf"/>
</dbReference>
<reference evidence="5" key="1">
    <citation type="submission" date="2023-10" db="EMBL/GenBank/DDBJ databases">
        <title>Genome assembly of Pristionchus species.</title>
        <authorList>
            <person name="Yoshida K."/>
            <person name="Sommer R.J."/>
        </authorList>
    </citation>
    <scope>NUCLEOTIDE SEQUENCE</scope>
    <source>
        <strain evidence="5">RS0144</strain>
    </source>
</reference>
<dbReference type="Gene3D" id="1.10.630.10">
    <property type="entry name" value="Cytochrome P450"/>
    <property type="match status" value="1"/>
</dbReference>
<comment type="caution">
    <text evidence="5">The sequence shown here is derived from an EMBL/GenBank/DDBJ whole genome shotgun (WGS) entry which is preliminary data.</text>
</comment>
<dbReference type="GO" id="GO:0020037">
    <property type="term" value="F:heme binding"/>
    <property type="evidence" value="ECO:0007669"/>
    <property type="project" value="InterPro"/>
</dbReference>
<dbReference type="PROSITE" id="PS00086">
    <property type="entry name" value="CYTOCHROME_P450"/>
    <property type="match status" value="1"/>
</dbReference>
<dbReference type="PANTHER" id="PTHR24284:SF1">
    <property type="entry name" value="CYTOCHROME P450 FAMILY"/>
    <property type="match status" value="1"/>
</dbReference>
<evidence type="ECO:0000256" key="1">
    <source>
        <dbReference type="ARBA" id="ARBA00010617"/>
    </source>
</evidence>
<dbReference type="InterPro" id="IPR002401">
    <property type="entry name" value="Cyt_P450_E_grp-I"/>
</dbReference>
<dbReference type="Proteomes" id="UP001432027">
    <property type="component" value="Unassembled WGS sequence"/>
</dbReference>
<keyword evidence="4" id="KW-0560">Oxidoreductase</keyword>
<feature type="binding site" description="axial binding residue" evidence="3">
    <location>
        <position position="73"/>
    </location>
    <ligand>
        <name>heme</name>
        <dbReference type="ChEBI" id="CHEBI:30413"/>
    </ligand>
    <ligandPart>
        <name>Fe</name>
        <dbReference type="ChEBI" id="CHEBI:18248"/>
    </ligandPart>
</feature>
<dbReference type="InterPro" id="IPR017972">
    <property type="entry name" value="Cyt_P450_CS"/>
</dbReference>
<evidence type="ECO:0000256" key="2">
    <source>
        <dbReference type="ARBA" id="ARBA00023033"/>
    </source>
</evidence>
<sequence length="80" mass="9142">IFHRTTVDTEIGGHKVPANTVVNGDFYQMMKSDSVFEEPERFWPERYLAEDGITLRKELVERTIPFGIGKRQCAGEGLAR</sequence>
<dbReference type="InterPro" id="IPR001128">
    <property type="entry name" value="Cyt_P450"/>
</dbReference>
<protein>
    <recommendedName>
        <fullName evidence="7">Cytochrome P450</fullName>
    </recommendedName>
</protein>
<gene>
    <name evidence="5" type="ORF">PENTCL1PPCAC_16651</name>
</gene>
<dbReference type="SUPFAM" id="SSF48264">
    <property type="entry name" value="Cytochrome P450"/>
    <property type="match status" value="1"/>
</dbReference>
<evidence type="ECO:0000313" key="5">
    <source>
        <dbReference type="EMBL" id="GMS94476.1"/>
    </source>
</evidence>
<name>A0AAV5TJJ3_9BILA</name>
<dbReference type="GO" id="GO:0016705">
    <property type="term" value="F:oxidoreductase activity, acting on paired donors, with incorporation or reduction of molecular oxygen"/>
    <property type="evidence" value="ECO:0007669"/>
    <property type="project" value="InterPro"/>
</dbReference>
<keyword evidence="2 4" id="KW-0503">Monooxygenase</keyword>
<comment type="cofactor">
    <cofactor evidence="3">
        <name>heme</name>
        <dbReference type="ChEBI" id="CHEBI:30413"/>
    </cofactor>
</comment>
<dbReference type="EMBL" id="BTSX01000004">
    <property type="protein sequence ID" value="GMS94476.1"/>
    <property type="molecule type" value="Genomic_DNA"/>
</dbReference>
<dbReference type="Pfam" id="PF00067">
    <property type="entry name" value="p450"/>
    <property type="match status" value="1"/>
</dbReference>
<proteinExistence type="inferred from homology"/>
<keyword evidence="3 4" id="KW-0479">Metal-binding</keyword>